<evidence type="ECO:0000256" key="5">
    <source>
        <dbReference type="ARBA" id="ARBA00022827"/>
    </source>
</evidence>
<keyword evidence="4" id="KW-0479">Metal-binding</keyword>
<dbReference type="InterPro" id="IPR008333">
    <property type="entry name" value="Cbr1-like_FAD-bd_dom"/>
</dbReference>
<dbReference type="PROSITE" id="PS51384">
    <property type="entry name" value="FAD_FR"/>
    <property type="match status" value="1"/>
</dbReference>
<dbReference type="InterPro" id="IPR039261">
    <property type="entry name" value="FNR_nucleotide-bd"/>
</dbReference>
<dbReference type="Proteomes" id="UP000199025">
    <property type="component" value="Unassembled WGS sequence"/>
</dbReference>
<dbReference type="AlphaFoldDB" id="A0A1I4C4S4"/>
<feature type="domain" description="2Fe-2S ferredoxin-type" evidence="10">
    <location>
        <begin position="634"/>
        <end position="724"/>
    </location>
</feature>
<evidence type="ECO:0000256" key="3">
    <source>
        <dbReference type="ARBA" id="ARBA00022714"/>
    </source>
</evidence>
<dbReference type="Pfam" id="PF01243">
    <property type="entry name" value="PNPOx_N"/>
    <property type="match status" value="1"/>
</dbReference>
<feature type="domain" description="FAD-binding FR-type" evidence="11">
    <location>
        <begin position="387"/>
        <end position="491"/>
    </location>
</feature>
<dbReference type="InterPro" id="IPR011576">
    <property type="entry name" value="Pyridox_Oxase_N"/>
</dbReference>
<accession>A0A1I4C4S4</accession>
<dbReference type="InterPro" id="IPR017938">
    <property type="entry name" value="Riboflavin_synthase-like_b-brl"/>
</dbReference>
<dbReference type="RefSeq" id="WP_091515740.1">
    <property type="nucleotide sequence ID" value="NZ_CBDRCA010000055.1"/>
</dbReference>
<dbReference type="STRING" id="115433.SAMN05421835_13240"/>
<dbReference type="Gene3D" id="3.40.50.80">
    <property type="entry name" value="Nucleotide-binding domain of ferredoxin-NADP reductase (FNR) module"/>
    <property type="match status" value="1"/>
</dbReference>
<dbReference type="SUPFAM" id="SSF50475">
    <property type="entry name" value="FMN-binding split barrel"/>
    <property type="match status" value="1"/>
</dbReference>
<evidence type="ECO:0000256" key="7">
    <source>
        <dbReference type="ARBA" id="ARBA00023004"/>
    </source>
</evidence>
<dbReference type="Pfam" id="PF00175">
    <property type="entry name" value="NAD_binding_1"/>
    <property type="match status" value="1"/>
</dbReference>
<evidence type="ECO:0000256" key="9">
    <source>
        <dbReference type="SAM" id="MobiDB-lite"/>
    </source>
</evidence>
<keyword evidence="3" id="KW-0001">2Fe-2S</keyword>
<evidence type="ECO:0000313" key="13">
    <source>
        <dbReference type="Proteomes" id="UP000199025"/>
    </source>
</evidence>
<keyword evidence="5" id="KW-0274">FAD</keyword>
<dbReference type="SUPFAM" id="SSF54292">
    <property type="entry name" value="2Fe-2S ferredoxin-like"/>
    <property type="match status" value="1"/>
</dbReference>
<dbReference type="InterPro" id="IPR012675">
    <property type="entry name" value="Beta-grasp_dom_sf"/>
</dbReference>
<protein>
    <recommendedName>
        <fullName evidence="14">Ferredoxin-NADP reductase</fullName>
    </recommendedName>
</protein>
<feature type="region of interest" description="Disordered" evidence="9">
    <location>
        <begin position="359"/>
        <end position="388"/>
    </location>
</feature>
<evidence type="ECO:0000256" key="2">
    <source>
        <dbReference type="ARBA" id="ARBA00022630"/>
    </source>
</evidence>
<dbReference type="InterPro" id="IPR012349">
    <property type="entry name" value="Split_barrel_FMN-bd"/>
</dbReference>
<dbReference type="SUPFAM" id="SSF63380">
    <property type="entry name" value="Riboflavin synthase domain-like"/>
    <property type="match status" value="1"/>
</dbReference>
<evidence type="ECO:0000259" key="10">
    <source>
        <dbReference type="PROSITE" id="PS51085"/>
    </source>
</evidence>
<dbReference type="GO" id="GO:0046872">
    <property type="term" value="F:metal ion binding"/>
    <property type="evidence" value="ECO:0007669"/>
    <property type="project" value="UniProtKB-KW"/>
</dbReference>
<dbReference type="PRINTS" id="PR00410">
    <property type="entry name" value="PHEHYDRXLASE"/>
</dbReference>
<dbReference type="Pfam" id="PF00970">
    <property type="entry name" value="FAD_binding_6"/>
    <property type="match status" value="1"/>
</dbReference>
<dbReference type="PROSITE" id="PS51085">
    <property type="entry name" value="2FE2S_FER_2"/>
    <property type="match status" value="1"/>
</dbReference>
<dbReference type="PANTHER" id="PTHR47354">
    <property type="entry name" value="NADH OXIDOREDUCTASE HCR"/>
    <property type="match status" value="1"/>
</dbReference>
<keyword evidence="13" id="KW-1185">Reference proteome</keyword>
<evidence type="ECO:0000256" key="6">
    <source>
        <dbReference type="ARBA" id="ARBA00023002"/>
    </source>
</evidence>
<dbReference type="InterPro" id="IPR017927">
    <property type="entry name" value="FAD-bd_FR_type"/>
</dbReference>
<dbReference type="InterPro" id="IPR050415">
    <property type="entry name" value="MRET"/>
</dbReference>
<dbReference type="Gene3D" id="2.30.110.10">
    <property type="entry name" value="Electron Transport, Fmn-binding Protein, Chain A"/>
    <property type="match status" value="1"/>
</dbReference>
<feature type="compositionally biased region" description="Basic residues" evidence="9">
    <location>
        <begin position="368"/>
        <end position="378"/>
    </location>
</feature>
<keyword evidence="6" id="KW-0560">Oxidoreductase</keyword>
<dbReference type="InterPro" id="IPR001041">
    <property type="entry name" value="2Fe-2S_ferredoxin-type"/>
</dbReference>
<evidence type="ECO:0000256" key="8">
    <source>
        <dbReference type="ARBA" id="ARBA00023014"/>
    </source>
</evidence>
<dbReference type="GO" id="GO:0051537">
    <property type="term" value="F:2 iron, 2 sulfur cluster binding"/>
    <property type="evidence" value="ECO:0007669"/>
    <property type="project" value="UniProtKB-KW"/>
</dbReference>
<dbReference type="GO" id="GO:0016491">
    <property type="term" value="F:oxidoreductase activity"/>
    <property type="evidence" value="ECO:0007669"/>
    <property type="project" value="UniProtKB-KW"/>
</dbReference>
<proteinExistence type="predicted"/>
<dbReference type="Gene3D" id="3.10.20.30">
    <property type="match status" value="1"/>
</dbReference>
<reference evidence="12 13" key="1">
    <citation type="submission" date="2016-10" db="EMBL/GenBank/DDBJ databases">
        <authorList>
            <person name="de Groot N.N."/>
        </authorList>
    </citation>
    <scope>NUCLEOTIDE SEQUENCE [LARGE SCALE GENOMIC DNA]</scope>
    <source>
        <strain evidence="12 13">DSM 44468</strain>
    </source>
</reference>
<evidence type="ECO:0000256" key="1">
    <source>
        <dbReference type="ARBA" id="ARBA00001974"/>
    </source>
</evidence>
<name>A0A1I4C4S4_9PSEU</name>
<dbReference type="Pfam" id="PF00111">
    <property type="entry name" value="Fer2"/>
    <property type="match status" value="1"/>
</dbReference>
<organism evidence="12 13">
    <name type="scientific">Amycolatopsis sacchari</name>
    <dbReference type="NCBI Taxonomy" id="115433"/>
    <lineage>
        <taxon>Bacteria</taxon>
        <taxon>Bacillati</taxon>
        <taxon>Actinomycetota</taxon>
        <taxon>Actinomycetes</taxon>
        <taxon>Pseudonocardiales</taxon>
        <taxon>Pseudonocardiaceae</taxon>
        <taxon>Amycolatopsis</taxon>
    </lineage>
</organism>
<dbReference type="InterPro" id="IPR001433">
    <property type="entry name" value="OxRdtase_FAD/NAD-bd"/>
</dbReference>
<sequence>MSSGNTTVHRLTTADEIEAAVGRPAPMITLKEVSALDEGCRTVLARSPIAAFGYRDADGVSRTTFIGGSPGFVRVHSPTRISFAVPGGGAPEGPVSFFFLLPGVGEILRVNGVATARKGAETTVRIEQAYVHCAQAVMRSRLWQPAVRVEPAVTGISGDGPLCRPGIAEFVAAAPFLALSSWDGSGGSDTSPRGDQEAVARILDGRTLVIPDRKGNKRADTLHNLLQDNQLSFAALVPGRSGVLHGRGRCTITDDPALLETMALRGMPPQLALVIEVEDAEVRANDAVTRSRLWTPEAYLDDGPMPSLTAVAAQHLAANSAKSEGGPPALLLKVLGAIPGIDSVMRVVMDRAYRSGLRKEGYDDLGRGPRRRGFRRRRSPDDSGTANPLREVRVVEVRKETPSAVTLVLEDAGSKPRSFDFRPGQFFTLVADVGGRQVRRAYSASCAPGSARLEVTVKRVEGGGFSTHVHQHLRAGDRLWVRGPSGSFHAPPQPPEEVVLIAAGSGVTPMMSMIRTRLADRAAGDRIAMLYSSRDEEEIIFAGELARLEAEQPGRLSVTHVLSRRDGRLDANRVRHWITERAPAEGAHYYLCGPEPLMDTARDVLADLGVPDAQVHQERYSSGADPVTTVTEPQKMIVEDGGRPVGTVTVEPGQTLLDAGLAAGLPMPYSCTVGNCGECMVRLRAGKIAQNEPNCLTPQQKADGYVLTCVGCPLSEVTLDIADH</sequence>
<evidence type="ECO:0000256" key="4">
    <source>
        <dbReference type="ARBA" id="ARBA00022723"/>
    </source>
</evidence>
<gene>
    <name evidence="12" type="ORF">SAMN05421835_13240</name>
</gene>
<dbReference type="InterPro" id="IPR036010">
    <property type="entry name" value="2Fe-2S_ferredoxin-like_sf"/>
</dbReference>
<dbReference type="CDD" id="cd00207">
    <property type="entry name" value="fer2"/>
    <property type="match status" value="1"/>
</dbReference>
<keyword evidence="8" id="KW-0411">Iron-sulfur</keyword>
<dbReference type="Gene3D" id="2.40.30.10">
    <property type="entry name" value="Translation factors"/>
    <property type="match status" value="1"/>
</dbReference>
<evidence type="ECO:0000313" key="12">
    <source>
        <dbReference type="EMBL" id="SFK75955.1"/>
    </source>
</evidence>
<comment type="cofactor">
    <cofactor evidence="1">
        <name>FAD</name>
        <dbReference type="ChEBI" id="CHEBI:57692"/>
    </cofactor>
</comment>
<dbReference type="SUPFAM" id="SSF52343">
    <property type="entry name" value="Ferredoxin reductase-like, C-terminal NADP-linked domain"/>
    <property type="match status" value="1"/>
</dbReference>
<keyword evidence="2" id="KW-0285">Flavoprotein</keyword>
<evidence type="ECO:0000259" key="11">
    <source>
        <dbReference type="PROSITE" id="PS51384"/>
    </source>
</evidence>
<dbReference type="CDD" id="cd06214">
    <property type="entry name" value="PA_degradation_oxidoreductase_like"/>
    <property type="match status" value="1"/>
</dbReference>
<keyword evidence="7" id="KW-0408">Iron</keyword>
<dbReference type="EMBL" id="FORP01000032">
    <property type="protein sequence ID" value="SFK75955.1"/>
    <property type="molecule type" value="Genomic_DNA"/>
</dbReference>
<evidence type="ECO:0008006" key="14">
    <source>
        <dbReference type="Google" id="ProtNLM"/>
    </source>
</evidence>
<dbReference type="PANTHER" id="PTHR47354:SF6">
    <property type="entry name" value="NADH OXIDOREDUCTASE HCR"/>
    <property type="match status" value="1"/>
</dbReference>
<dbReference type="OrthoDB" id="9790331at2"/>